<dbReference type="InterPro" id="IPR023347">
    <property type="entry name" value="Lysozyme_dom_sf"/>
</dbReference>
<evidence type="ECO:0000256" key="1">
    <source>
        <dbReference type="ARBA" id="ARBA00022529"/>
    </source>
</evidence>
<dbReference type="InterPro" id="IPR002048">
    <property type="entry name" value="EF_hand_dom"/>
</dbReference>
<dbReference type="PROSITE" id="PS50222">
    <property type="entry name" value="EF_HAND_2"/>
    <property type="match status" value="1"/>
</dbReference>
<dbReference type="GO" id="GO:0031640">
    <property type="term" value="P:killing of cells of another organism"/>
    <property type="evidence" value="ECO:0007669"/>
    <property type="project" value="UniProtKB-KW"/>
</dbReference>
<feature type="domain" description="EF-hand" evidence="3">
    <location>
        <begin position="693"/>
        <end position="728"/>
    </location>
</feature>
<dbReference type="GO" id="GO:0003796">
    <property type="term" value="F:lysozyme activity"/>
    <property type="evidence" value="ECO:0007669"/>
    <property type="project" value="InterPro"/>
</dbReference>
<organism evidence="4 5">
    <name type="scientific">Pseudomonas syringae pv. delphinii</name>
    <dbReference type="NCBI Taxonomy" id="192088"/>
    <lineage>
        <taxon>Bacteria</taxon>
        <taxon>Pseudomonadati</taxon>
        <taxon>Pseudomonadota</taxon>
        <taxon>Gammaproteobacteria</taxon>
        <taxon>Pseudomonadales</taxon>
        <taxon>Pseudomonadaceae</taxon>
        <taxon>Pseudomonas</taxon>
    </lineage>
</organism>
<sequence>MAIAINLRDAAMTEPLDLATNYTGGDYVYKMGGNGSTVVNGKKQIDCSHMVNLLLTGAGYSIPYEDTRVMENSTYYTTVLPQDVKRGDIALWINATPNSPGAPLFHTGIVQEFNAANRSGYIFGAQTSTGPARARFGPKPPSFFWPVATKFLRAKEEFRTGVAAPAPAATPAPAGPAPLMNFQYPFRKADGKQFTDAEEIYKALEGETAGHYLLGSNRFWHGGIHISDQSAPQCVLNEPIRCMADGEVVAYRLNEDYLESTFGDNEKKLKYSNSFCLVRHEYKSAPNPEEGANKGKQNKLTFYSLYMHLLPFARYPLSPAETPKPKVTMKVGDFRAYDTAPAPGVTTASCGQLAIGTKLEIIETAENGELTYAKGKILSGSVKQGATKKRVEGAEVWFAYLKNGEPYKNSVPKRIWLADDVPERARPNYWQGKVKASVVNKLPLYDDPASPTNGQPAGARKGTLELVMNSVIEFNSSEVVNLALDGKLHRMAKCTMLSGGLRGHGAVPPSFWACVENDPANKVLKWDSVTPTSFDTVVMTSTGVKAGDPIGYLGQTENLTGENGGVSSKYQVHVEIFTADAEVKEFLKNTAGLKIGKQYLHLTSGAVLKQKAPATGTTALKQDHAVDLAKATVVKEGVDDWYEVSVIEDDQPVAGLIKKATAPVITQHDWEKLGFQIVEENNTNADGFLDADAMPPFFKELFAKINKDKDEEVTPEELSEALKNAATRDQWTKLVAQHPTEWKDKADSAKWSLLDKLLETSPKTLKHEKERIDEYVFWDSLSGGAAIGTPQIYHFHPVGFVGNFLVLDGDNDLKWLKVDRGQLTFDVEGNDIEDASNPLHRYFSRKIHWPGGVSGVTIGRGYDLGQRPNPENDLKAVGIEEPLYSWLMGAKGLSGNAARDYLNSASPELKKIFITRKQQYDLFVPVYEFMKTEVIRISDKPDAVNLYGSLSWDVTDPKIQDMAIDLIYRGDYTGNSRALIQRHMTSNNLSAFSSVISDRTKWLNVPEDRFNKRVDYLR</sequence>
<name>A0A0P9QD83_9PSED</name>
<dbReference type="EMBL" id="RBRA01000196">
    <property type="protein sequence ID" value="RMQ22363.1"/>
    <property type="molecule type" value="Genomic_DNA"/>
</dbReference>
<dbReference type="AlphaFoldDB" id="A0A0P9QD83"/>
<dbReference type="CDD" id="cd16903">
    <property type="entry name" value="pesticin_lyz-like"/>
    <property type="match status" value="1"/>
</dbReference>
<comment type="caution">
    <text evidence="4">The sequence shown here is derived from an EMBL/GenBank/DDBJ whole genome shotgun (WGS) entry which is preliminary data.</text>
</comment>
<keyword evidence="2" id="KW-0081">Bacteriolytic enzyme</keyword>
<evidence type="ECO:0000313" key="5">
    <source>
        <dbReference type="Proteomes" id="UP000269044"/>
    </source>
</evidence>
<proteinExistence type="predicted"/>
<dbReference type="Gene3D" id="3.90.1720.10">
    <property type="entry name" value="endopeptidase domain like (from Nostoc punctiforme)"/>
    <property type="match status" value="1"/>
</dbReference>
<evidence type="ECO:0000259" key="3">
    <source>
        <dbReference type="PROSITE" id="PS50222"/>
    </source>
</evidence>
<reference evidence="4 5" key="1">
    <citation type="submission" date="2018-08" db="EMBL/GenBank/DDBJ databases">
        <title>Recombination of ecologically and evolutionarily significant loci maintains genetic cohesion in the Pseudomonas syringae species complex.</title>
        <authorList>
            <person name="Dillon M."/>
            <person name="Thakur S."/>
            <person name="Almeida R.N.D."/>
            <person name="Weir B.S."/>
            <person name="Guttman D.S."/>
        </authorList>
    </citation>
    <scope>NUCLEOTIDE SEQUENCE [LARGE SCALE GENOMIC DNA]</scope>
    <source>
        <strain evidence="4 5">ICMP 13052</strain>
    </source>
</reference>
<evidence type="ECO:0000313" key="4">
    <source>
        <dbReference type="EMBL" id="RMQ22363.1"/>
    </source>
</evidence>
<keyword evidence="1" id="KW-0929">Antimicrobial</keyword>
<gene>
    <name evidence="4" type="ORF">ALQ08_05002</name>
</gene>
<protein>
    <submittedName>
        <fullName evidence="4">EF hand domain protein</fullName>
    </submittedName>
</protein>
<dbReference type="Proteomes" id="UP000269044">
    <property type="component" value="Unassembled WGS sequence"/>
</dbReference>
<dbReference type="GO" id="GO:0042742">
    <property type="term" value="P:defense response to bacterium"/>
    <property type="evidence" value="ECO:0007669"/>
    <property type="project" value="UniProtKB-KW"/>
</dbReference>
<dbReference type="Gene3D" id="1.10.530.40">
    <property type="match status" value="1"/>
</dbReference>
<accession>A0A0P9QD83</accession>
<evidence type="ECO:0000256" key="2">
    <source>
        <dbReference type="ARBA" id="ARBA00022638"/>
    </source>
</evidence>
<dbReference type="GO" id="GO:0005509">
    <property type="term" value="F:calcium ion binding"/>
    <property type="evidence" value="ECO:0007669"/>
    <property type="project" value="InterPro"/>
</dbReference>